<sequence length="431" mass="46092">MTDHERVDVAIVGAGAAGIGVGVALSALDLEIRILERDEIGASFRYWPAEMRCITPSFPSNSFGLTDLNAITPDTSPALSLDREHPSGDEYADYLEVVAEFYELPVETGVEVTAVESRGGPAGAESDEETASECERADAVTAVDGERADAVTAVDGGAIDDPETNGGFVLETHDGPIHSEYVVWAGGQFGTPRTDHVPGSSLCVHTSEVESWADYAAARSADDFLIVGGFESGIDAAVALVEAGRRVRVLDSGEPWAARGPDPSDVLSPYTLERLESVADSDRLQVEGGAVVEEVRRRSDGCFEVDARPADGYELDDGDGTYTVGTRPLLATGFEPTLGPVANLFPRAEGTIRLTDRDESPSTPGLFLAGPAVEHDDVEFCFIYKFRARFPVIAETIGERLGVDTEPLQVYREANMFLDDLSCCEPDLCDC</sequence>
<dbReference type="PRINTS" id="PR00368">
    <property type="entry name" value="FADPNR"/>
</dbReference>
<reference evidence="2 3" key="1">
    <citation type="submission" date="2018-10" db="EMBL/GenBank/DDBJ databases">
        <title>Natrarchaeobius chitinivorans gen. nov., sp. nov., and Natrarchaeobius haloalkaliphilus sp. nov., alkaliphilic, chitin-utilizing haloarchaea from hypersaline alkaline lakes.</title>
        <authorList>
            <person name="Sorokin D.Y."/>
            <person name="Elcheninov A.G."/>
            <person name="Kostrikina N.A."/>
            <person name="Bale N.J."/>
            <person name="Sinninghe Damste J.S."/>
            <person name="Khijniak T.V."/>
            <person name="Kublanov I.V."/>
            <person name="Toshchakov S.V."/>
        </authorList>
    </citation>
    <scope>NUCLEOTIDE SEQUENCE [LARGE SCALE GENOMIC DNA]</scope>
    <source>
        <strain evidence="2 3">AArcht7</strain>
    </source>
</reference>
<keyword evidence="1" id="KW-0560">Oxidoreductase</keyword>
<name>A0A3N6MSQ3_NATCH</name>
<proteinExistence type="predicted"/>
<dbReference type="GO" id="GO:0050660">
    <property type="term" value="F:flavin adenine dinucleotide binding"/>
    <property type="evidence" value="ECO:0007669"/>
    <property type="project" value="TreeGrafter"/>
</dbReference>
<gene>
    <name evidence="2" type="ORF">EA472_14075</name>
</gene>
<dbReference type="InterPro" id="IPR036188">
    <property type="entry name" value="FAD/NAD-bd_sf"/>
</dbReference>
<protein>
    <submittedName>
        <fullName evidence="2">Thioredoxin reductase-like protein</fullName>
    </submittedName>
</protein>
<accession>A0A3N6MSQ3</accession>
<keyword evidence="3" id="KW-1185">Reference proteome</keyword>
<evidence type="ECO:0000313" key="3">
    <source>
        <dbReference type="Proteomes" id="UP000281431"/>
    </source>
</evidence>
<evidence type="ECO:0000313" key="2">
    <source>
        <dbReference type="EMBL" id="RQG99351.1"/>
    </source>
</evidence>
<dbReference type="Proteomes" id="UP000281431">
    <property type="component" value="Unassembled WGS sequence"/>
</dbReference>
<dbReference type="InterPro" id="IPR050982">
    <property type="entry name" value="Auxin_biosynth/cation_transpt"/>
</dbReference>
<dbReference type="EMBL" id="REFZ01000009">
    <property type="protein sequence ID" value="RQG99351.1"/>
    <property type="molecule type" value="Genomic_DNA"/>
</dbReference>
<organism evidence="2 3">
    <name type="scientific">Natrarchaeobius chitinivorans</name>
    <dbReference type="NCBI Taxonomy" id="1679083"/>
    <lineage>
        <taxon>Archaea</taxon>
        <taxon>Methanobacteriati</taxon>
        <taxon>Methanobacteriota</taxon>
        <taxon>Stenosarchaea group</taxon>
        <taxon>Halobacteria</taxon>
        <taxon>Halobacteriales</taxon>
        <taxon>Natrialbaceae</taxon>
        <taxon>Natrarchaeobius</taxon>
    </lineage>
</organism>
<dbReference type="Gene3D" id="3.50.50.60">
    <property type="entry name" value="FAD/NAD(P)-binding domain"/>
    <property type="match status" value="2"/>
</dbReference>
<evidence type="ECO:0000256" key="1">
    <source>
        <dbReference type="ARBA" id="ARBA00023002"/>
    </source>
</evidence>
<dbReference type="SUPFAM" id="SSF51905">
    <property type="entry name" value="FAD/NAD(P)-binding domain"/>
    <property type="match status" value="1"/>
</dbReference>
<comment type="caution">
    <text evidence="2">The sequence shown here is derived from an EMBL/GenBank/DDBJ whole genome shotgun (WGS) entry which is preliminary data.</text>
</comment>
<dbReference type="GO" id="GO:0004497">
    <property type="term" value="F:monooxygenase activity"/>
    <property type="evidence" value="ECO:0007669"/>
    <property type="project" value="TreeGrafter"/>
</dbReference>
<dbReference type="OrthoDB" id="213162at2157"/>
<dbReference type="PANTHER" id="PTHR43539:SF89">
    <property type="entry name" value="NAD(P)-BINDING DOMAIN-CONTAINING PROTEIN"/>
    <property type="match status" value="1"/>
</dbReference>
<dbReference type="SUPFAM" id="SSF51971">
    <property type="entry name" value="Nucleotide-binding domain"/>
    <property type="match status" value="1"/>
</dbReference>
<dbReference type="AlphaFoldDB" id="A0A3N6MSQ3"/>
<dbReference type="Pfam" id="PF13738">
    <property type="entry name" value="Pyr_redox_3"/>
    <property type="match status" value="2"/>
</dbReference>
<dbReference type="PANTHER" id="PTHR43539">
    <property type="entry name" value="FLAVIN-BINDING MONOOXYGENASE-LIKE PROTEIN (AFU_ORTHOLOGUE AFUA_4G09220)"/>
    <property type="match status" value="1"/>
</dbReference>